<keyword evidence="2" id="KW-1185">Reference proteome</keyword>
<gene>
    <name evidence="1" type="ORF">Atai01_12370</name>
</gene>
<dbReference type="Proteomes" id="UP001165136">
    <property type="component" value="Unassembled WGS sequence"/>
</dbReference>
<organism evidence="1 2">
    <name type="scientific">Amycolatopsis taiwanensis</name>
    <dbReference type="NCBI Taxonomy" id="342230"/>
    <lineage>
        <taxon>Bacteria</taxon>
        <taxon>Bacillati</taxon>
        <taxon>Actinomycetota</taxon>
        <taxon>Actinomycetes</taxon>
        <taxon>Pseudonocardiales</taxon>
        <taxon>Pseudonocardiaceae</taxon>
        <taxon>Amycolatopsis</taxon>
    </lineage>
</organism>
<reference evidence="1" key="1">
    <citation type="submission" date="2023-03" db="EMBL/GenBank/DDBJ databases">
        <title>Amycolatopsis taiwanensis NBRC 103393.</title>
        <authorList>
            <person name="Ichikawa N."/>
            <person name="Sato H."/>
            <person name="Tonouchi N."/>
        </authorList>
    </citation>
    <scope>NUCLEOTIDE SEQUENCE</scope>
    <source>
        <strain evidence="1">NBRC 103393</strain>
    </source>
</reference>
<dbReference type="EMBL" id="BSTI01000002">
    <property type="protein sequence ID" value="GLY64618.1"/>
    <property type="molecule type" value="Genomic_DNA"/>
</dbReference>
<evidence type="ECO:0000313" key="2">
    <source>
        <dbReference type="Proteomes" id="UP001165136"/>
    </source>
</evidence>
<protein>
    <submittedName>
        <fullName evidence="1">Uncharacterized protein</fullName>
    </submittedName>
</protein>
<dbReference type="AlphaFoldDB" id="A0A9W6QY26"/>
<proteinExistence type="predicted"/>
<accession>A0A9W6QY26</accession>
<sequence>MVGDLGLEVGVIDEEGLAAIRTTLAADGYALDVSEAGGRVSVRISVADPEACEDCLAPEPIMRGILQQTLGVPGQSIDLTYPPGSVHE</sequence>
<evidence type="ECO:0000313" key="1">
    <source>
        <dbReference type="EMBL" id="GLY64618.1"/>
    </source>
</evidence>
<comment type="caution">
    <text evidence="1">The sequence shown here is derived from an EMBL/GenBank/DDBJ whole genome shotgun (WGS) entry which is preliminary data.</text>
</comment>
<name>A0A9W6QY26_9PSEU</name>